<proteinExistence type="predicted"/>
<dbReference type="OrthoDB" id="9801481at2"/>
<gene>
    <name evidence="1" type="ORF">CP520_01490</name>
</gene>
<dbReference type="InterPro" id="IPR009040">
    <property type="entry name" value="Ferritin-like_diiron"/>
</dbReference>
<accession>A0A291IRW9</accession>
<evidence type="ECO:0000313" key="1">
    <source>
        <dbReference type="EMBL" id="ATG97431.1"/>
    </source>
</evidence>
<protein>
    <submittedName>
        <fullName evidence="1">Uncharacterized protein</fullName>
    </submittedName>
</protein>
<dbReference type="Pfam" id="PF00210">
    <property type="entry name" value="Ferritin"/>
    <property type="match status" value="1"/>
</dbReference>
<reference evidence="1 2" key="1">
    <citation type="submission" date="2017-09" db="EMBL/GenBank/DDBJ databases">
        <title>SPAdes assembly of the Mesoplasma lactucae genome.</title>
        <authorList>
            <person name="Knight T.F."/>
            <person name="Rubinstein R."/>
            <person name="Citino T."/>
        </authorList>
    </citation>
    <scope>NUCLEOTIDE SEQUENCE [LARGE SCALE GENOMIC DNA]</scope>
    <source>
        <strain evidence="1 2">831-C4</strain>
    </source>
</reference>
<organism evidence="1 2">
    <name type="scientific">Mesoplasma lactucae ATCC 49193</name>
    <dbReference type="NCBI Taxonomy" id="81460"/>
    <lineage>
        <taxon>Bacteria</taxon>
        <taxon>Bacillati</taxon>
        <taxon>Mycoplasmatota</taxon>
        <taxon>Mollicutes</taxon>
        <taxon>Entomoplasmatales</taxon>
        <taxon>Entomoplasmataceae</taxon>
        <taxon>Mesoplasma</taxon>
    </lineage>
</organism>
<dbReference type="EMBL" id="CP023668">
    <property type="protein sequence ID" value="ATG97431.1"/>
    <property type="molecule type" value="Genomic_DNA"/>
</dbReference>
<dbReference type="Gene3D" id="1.20.1260.10">
    <property type="match status" value="1"/>
</dbReference>
<evidence type="ECO:0000313" key="2">
    <source>
        <dbReference type="Proteomes" id="UP000232227"/>
    </source>
</evidence>
<dbReference type="GO" id="GO:0008199">
    <property type="term" value="F:ferric iron binding"/>
    <property type="evidence" value="ECO:0007669"/>
    <property type="project" value="InterPro"/>
</dbReference>
<dbReference type="RefSeq" id="WP_096862719.1">
    <property type="nucleotide sequence ID" value="NZ_CP023668.1"/>
</dbReference>
<dbReference type="Proteomes" id="UP000232227">
    <property type="component" value="Chromosome"/>
</dbReference>
<dbReference type="InterPro" id="IPR009078">
    <property type="entry name" value="Ferritin-like_SF"/>
</dbReference>
<keyword evidence="2" id="KW-1185">Reference proteome</keyword>
<dbReference type="AlphaFoldDB" id="A0A291IRW9"/>
<name>A0A291IRW9_9MOLU</name>
<dbReference type="KEGG" id="mlac:CP520_01490"/>
<dbReference type="SUPFAM" id="SSF47240">
    <property type="entry name" value="Ferritin-like"/>
    <property type="match status" value="1"/>
</dbReference>
<dbReference type="InterPro" id="IPR012347">
    <property type="entry name" value="Ferritin-like"/>
</dbReference>
<dbReference type="InterPro" id="IPR008331">
    <property type="entry name" value="Ferritin_DPS_dom"/>
</dbReference>
<dbReference type="PROSITE" id="PS50905">
    <property type="entry name" value="FERRITIN_LIKE"/>
    <property type="match status" value="1"/>
</dbReference>
<sequence length="178" mass="21027">MINKDVKQDVVDFLNLHIQTQLECMWLSQQLSLNGFPGFSWFYQVQSEDEFMHQRRIINYLQGTTGAEDYEIKSPDFKTFTIQNPKDAVTFYINMRQKTLDFALKIKQNAIAKNDYLTAEFYSWFIKDYWTEIDENKDILDRIEMNGTTLAGLDRRMGKREEINPEDVIHPMAGFKAD</sequence>